<evidence type="ECO:0000256" key="4">
    <source>
        <dbReference type="PROSITE-ProRule" id="PRU00047"/>
    </source>
</evidence>
<keyword evidence="1" id="KW-0479">Metal-binding</keyword>
<feature type="domain" description="SWIM-type" evidence="7">
    <location>
        <begin position="254"/>
        <end position="295"/>
    </location>
</feature>
<dbReference type="InterPro" id="IPR007527">
    <property type="entry name" value="Znf_SWIM"/>
</dbReference>
<dbReference type="PANTHER" id="PTHR31973">
    <property type="entry name" value="POLYPROTEIN, PUTATIVE-RELATED"/>
    <property type="match status" value="1"/>
</dbReference>
<keyword evidence="9" id="KW-1185">Reference proteome</keyword>
<dbReference type="EMBL" id="JAUESC010000124">
    <property type="protein sequence ID" value="KAK0594097.1"/>
    <property type="molecule type" value="Genomic_DNA"/>
</dbReference>
<keyword evidence="3" id="KW-0862">Zinc</keyword>
<dbReference type="SMART" id="SM00575">
    <property type="entry name" value="ZnF_PMZ"/>
    <property type="match status" value="1"/>
</dbReference>
<proteinExistence type="predicted"/>
<accession>A0AA39SH21</accession>
<dbReference type="InterPro" id="IPR036875">
    <property type="entry name" value="Znf_CCHC_sf"/>
</dbReference>
<organism evidence="8 9">
    <name type="scientific">Acer saccharum</name>
    <name type="common">Sugar maple</name>
    <dbReference type="NCBI Taxonomy" id="4024"/>
    <lineage>
        <taxon>Eukaryota</taxon>
        <taxon>Viridiplantae</taxon>
        <taxon>Streptophyta</taxon>
        <taxon>Embryophyta</taxon>
        <taxon>Tracheophyta</taxon>
        <taxon>Spermatophyta</taxon>
        <taxon>Magnoliopsida</taxon>
        <taxon>eudicotyledons</taxon>
        <taxon>Gunneridae</taxon>
        <taxon>Pentapetalae</taxon>
        <taxon>rosids</taxon>
        <taxon>malvids</taxon>
        <taxon>Sapindales</taxon>
        <taxon>Sapindaceae</taxon>
        <taxon>Hippocastanoideae</taxon>
        <taxon>Acereae</taxon>
        <taxon>Acer</taxon>
    </lineage>
</organism>
<feature type="compositionally biased region" description="Polar residues" evidence="5">
    <location>
        <begin position="408"/>
        <end position="426"/>
    </location>
</feature>
<dbReference type="InterPro" id="IPR006564">
    <property type="entry name" value="Znf_PMZ"/>
</dbReference>
<keyword evidence="2 4" id="KW-0863">Zinc-finger</keyword>
<dbReference type="SMART" id="SM00343">
    <property type="entry name" value="ZnF_C2HC"/>
    <property type="match status" value="2"/>
</dbReference>
<reference evidence="8" key="1">
    <citation type="journal article" date="2022" name="Plant J.">
        <title>Strategies of tolerance reflected in two North American maple genomes.</title>
        <authorList>
            <person name="McEvoy S.L."/>
            <person name="Sezen U.U."/>
            <person name="Trouern-Trend A."/>
            <person name="McMahon S.M."/>
            <person name="Schaberg P.G."/>
            <person name="Yang J."/>
            <person name="Wegrzyn J.L."/>
            <person name="Swenson N.G."/>
        </authorList>
    </citation>
    <scope>NUCLEOTIDE SEQUENCE</scope>
    <source>
        <strain evidence="8">NS2018</strain>
    </source>
</reference>
<dbReference type="GO" id="GO:0008270">
    <property type="term" value="F:zinc ion binding"/>
    <property type="evidence" value="ECO:0007669"/>
    <property type="project" value="UniProtKB-KW"/>
</dbReference>
<feature type="region of interest" description="Disordered" evidence="5">
    <location>
        <begin position="378"/>
        <end position="435"/>
    </location>
</feature>
<dbReference type="PANTHER" id="PTHR31973:SF195">
    <property type="entry name" value="MUDR FAMILY TRANSPOSASE"/>
    <property type="match status" value="1"/>
</dbReference>
<sequence>MAIGVCLQGFIRVIRPVVSIDATHLTGSLKGVLLIASAKDGDSKIYPLAFGFAASECKGSWTWFLSELKKGIGSPQDLVIVSDRHRGIISAMNEVFPYAQHAFCVFHIAQKFRRSSKNQSLAREFFYNACYQHRRDDCDIDLQQMAACNQRYYNDVMKIGVDKFTNAYCPKNRYQMMSTQLAESMNSALLDLRKLPIAAIAEQIRDMIQRWFHKRRTIAERLTSDLTPAADNHILKGVEPSYKCILRPISYHRYNVTENQINSIVDIQAKTCACREWDLQKLPCRHALACARYASIPVPEMCSDYYRSDWLREAYRGEINPVPYAQKWVVPDHVRNLVVRPWKVRFLPGRPKKSRYRSCVEKAKQKKCSKCGLKGHNRRSCRKTSSNAANKTKRPRGCSVCHKEGHNRQTCQERPSTDLSSEASADTDTDNRHRHRHRLIKFSQCIVKSR</sequence>
<dbReference type="InterPro" id="IPR001878">
    <property type="entry name" value="Znf_CCHC"/>
</dbReference>
<evidence type="ECO:0000313" key="9">
    <source>
        <dbReference type="Proteomes" id="UP001168877"/>
    </source>
</evidence>
<dbReference type="AlphaFoldDB" id="A0AA39SH21"/>
<evidence type="ECO:0008006" key="10">
    <source>
        <dbReference type="Google" id="ProtNLM"/>
    </source>
</evidence>
<dbReference type="PROSITE" id="PS50158">
    <property type="entry name" value="ZF_CCHC"/>
    <property type="match status" value="1"/>
</dbReference>
<dbReference type="Pfam" id="PF04434">
    <property type="entry name" value="SWIM"/>
    <property type="match status" value="1"/>
</dbReference>
<protein>
    <recommendedName>
        <fullName evidence="10">SWIM-type domain-containing protein</fullName>
    </recommendedName>
</protein>
<evidence type="ECO:0000259" key="6">
    <source>
        <dbReference type="PROSITE" id="PS50158"/>
    </source>
</evidence>
<gene>
    <name evidence="8" type="ORF">LWI29_034100</name>
</gene>
<dbReference type="SUPFAM" id="SSF57756">
    <property type="entry name" value="Retrovirus zinc finger-like domains"/>
    <property type="match status" value="1"/>
</dbReference>
<dbReference type="Gene3D" id="4.10.60.10">
    <property type="entry name" value="Zinc finger, CCHC-type"/>
    <property type="match status" value="1"/>
</dbReference>
<feature type="domain" description="CCHC-type" evidence="6">
    <location>
        <begin position="367"/>
        <end position="383"/>
    </location>
</feature>
<evidence type="ECO:0000256" key="3">
    <source>
        <dbReference type="ARBA" id="ARBA00022833"/>
    </source>
</evidence>
<reference evidence="8" key="2">
    <citation type="submission" date="2023-06" db="EMBL/GenBank/DDBJ databases">
        <authorList>
            <person name="Swenson N.G."/>
            <person name="Wegrzyn J.L."/>
            <person name="Mcevoy S.L."/>
        </authorList>
    </citation>
    <scope>NUCLEOTIDE SEQUENCE</scope>
    <source>
        <strain evidence="8">NS2018</strain>
        <tissue evidence="8">Leaf</tissue>
    </source>
</reference>
<evidence type="ECO:0000313" key="8">
    <source>
        <dbReference type="EMBL" id="KAK0594097.1"/>
    </source>
</evidence>
<evidence type="ECO:0000259" key="7">
    <source>
        <dbReference type="PROSITE" id="PS50966"/>
    </source>
</evidence>
<dbReference type="PROSITE" id="PS50966">
    <property type="entry name" value="ZF_SWIM"/>
    <property type="match status" value="1"/>
</dbReference>
<evidence type="ECO:0000256" key="1">
    <source>
        <dbReference type="ARBA" id="ARBA00022723"/>
    </source>
</evidence>
<dbReference type="Proteomes" id="UP001168877">
    <property type="component" value="Unassembled WGS sequence"/>
</dbReference>
<comment type="caution">
    <text evidence="8">The sequence shown here is derived from an EMBL/GenBank/DDBJ whole genome shotgun (WGS) entry which is preliminary data.</text>
</comment>
<dbReference type="Pfam" id="PF10551">
    <property type="entry name" value="MULE"/>
    <property type="match status" value="1"/>
</dbReference>
<dbReference type="GO" id="GO:0003676">
    <property type="term" value="F:nucleic acid binding"/>
    <property type="evidence" value="ECO:0007669"/>
    <property type="project" value="InterPro"/>
</dbReference>
<name>A0AA39SH21_ACESA</name>
<evidence type="ECO:0000256" key="2">
    <source>
        <dbReference type="ARBA" id="ARBA00022771"/>
    </source>
</evidence>
<dbReference type="InterPro" id="IPR018289">
    <property type="entry name" value="MULE_transposase_dom"/>
</dbReference>
<evidence type="ECO:0000256" key="5">
    <source>
        <dbReference type="SAM" id="MobiDB-lite"/>
    </source>
</evidence>